<evidence type="ECO:0000256" key="5">
    <source>
        <dbReference type="ARBA" id="ARBA00022490"/>
    </source>
</evidence>
<comment type="similarity">
    <text evidence="4 9 10">Belongs to the HisA/HisF family.</text>
</comment>
<keyword evidence="6 9" id="KW-0028">Amino-acid biosynthesis</keyword>
<comment type="subcellular location">
    <subcellularLocation>
        <location evidence="2 9">Cytoplasm</location>
    </subcellularLocation>
</comment>
<evidence type="ECO:0000256" key="9">
    <source>
        <dbReference type="HAMAP-Rule" id="MF_01014"/>
    </source>
</evidence>
<evidence type="ECO:0000256" key="8">
    <source>
        <dbReference type="ARBA" id="ARBA00023235"/>
    </source>
</evidence>
<dbReference type="HAMAP" id="MF_01014">
    <property type="entry name" value="HisA"/>
    <property type="match status" value="1"/>
</dbReference>
<dbReference type="InterPro" id="IPR013785">
    <property type="entry name" value="Aldolase_TIM"/>
</dbReference>
<dbReference type="InterPro" id="IPR023016">
    <property type="entry name" value="HisA/PriA"/>
</dbReference>
<comment type="pathway">
    <text evidence="3 9">Amino-acid biosynthesis; L-histidine biosynthesis; L-histidine from 5-phospho-alpha-D-ribose 1-diphosphate: step 4/9.</text>
</comment>
<evidence type="ECO:0000256" key="7">
    <source>
        <dbReference type="ARBA" id="ARBA00023102"/>
    </source>
</evidence>
<dbReference type="PANTHER" id="PTHR43090">
    <property type="entry name" value="1-(5-PHOSPHORIBOSYL)-5-[(5-PHOSPHORIBOSYLAMINO)METHYLIDENEAMINO] IMIDAZOLE-4-CARBOXAMIDE ISOMERASE"/>
    <property type="match status" value="1"/>
</dbReference>
<feature type="active site" description="Proton donor" evidence="9">
    <location>
        <position position="135"/>
    </location>
</feature>
<dbReference type="Proteomes" id="UP000604381">
    <property type="component" value="Unassembled WGS sequence"/>
</dbReference>
<keyword evidence="8 9" id="KW-0413">Isomerase</keyword>
<evidence type="ECO:0000256" key="1">
    <source>
        <dbReference type="ARBA" id="ARBA00000901"/>
    </source>
</evidence>
<dbReference type="EC" id="5.3.1.16" evidence="9"/>
<dbReference type="Gene3D" id="3.20.20.70">
    <property type="entry name" value="Aldolase class I"/>
    <property type="match status" value="1"/>
</dbReference>
<evidence type="ECO:0000256" key="2">
    <source>
        <dbReference type="ARBA" id="ARBA00004496"/>
    </source>
</evidence>
<dbReference type="GO" id="GO:0000105">
    <property type="term" value="P:L-histidine biosynthetic process"/>
    <property type="evidence" value="ECO:0007669"/>
    <property type="project" value="UniProtKB-UniRule"/>
</dbReference>
<name>A0A930Y2C6_9GAMM</name>
<evidence type="ECO:0000256" key="4">
    <source>
        <dbReference type="ARBA" id="ARBA00009667"/>
    </source>
</evidence>
<proteinExistence type="inferred from homology"/>
<dbReference type="Pfam" id="PF00977">
    <property type="entry name" value="His_biosynth"/>
    <property type="match status" value="1"/>
</dbReference>
<sequence>MDFLPIPAIDLLDGNVVRLREGDYGAATVYGASPAEQAASFARHGARRLHLVDLDGARRGAPANRAGVAAAIDAAKKENPAIEVQVGGGLRDLAAIEACLEAADYAIVGTAAVADEGFLAAACERWPRRIILGLDARDGSLAVNGWEQDAAVRTLDFAARVKELPLAAVAHTDIARDGTLQGPNLEASAELQQLLACPVIASGGVAALADVEEARKAGLGGAIVGKALYENRIGIAELLAA</sequence>
<keyword evidence="12" id="KW-1185">Reference proteome</keyword>
<dbReference type="InterPro" id="IPR011060">
    <property type="entry name" value="RibuloseP-bd_barrel"/>
</dbReference>
<protein>
    <recommendedName>
        <fullName evidence="9">1-(5-phosphoribosyl)-5-[(5-phosphoribosylamino)methylideneamino] imidazole-4-carboxamide isomerase</fullName>
        <ecNumber evidence="9">5.3.1.16</ecNumber>
    </recommendedName>
    <alternativeName>
        <fullName evidence="9">Phosphoribosylformimino-5-aminoimidazole carboxamide ribotide isomerase</fullName>
    </alternativeName>
</protein>
<dbReference type="CDD" id="cd04732">
    <property type="entry name" value="HisA"/>
    <property type="match status" value="1"/>
</dbReference>
<feature type="active site" description="Proton acceptor" evidence="9">
    <location>
        <position position="10"/>
    </location>
</feature>
<dbReference type="EMBL" id="JADHEI010000028">
    <property type="protein sequence ID" value="MBF2734756.1"/>
    <property type="molecule type" value="Genomic_DNA"/>
</dbReference>
<gene>
    <name evidence="9" type="primary">hisA</name>
    <name evidence="11" type="ORF">ISN26_01470</name>
</gene>
<accession>A0A930Y2C6</accession>
<comment type="caution">
    <text evidence="11">The sequence shown here is derived from an EMBL/GenBank/DDBJ whole genome shotgun (WGS) entry which is preliminary data.</text>
</comment>
<comment type="catalytic activity">
    <reaction evidence="1 9">
        <text>1-(5-phospho-beta-D-ribosyl)-5-[(5-phospho-beta-D-ribosylamino)methylideneamino]imidazole-4-carboxamide = 5-[(5-phospho-1-deoxy-D-ribulos-1-ylimino)methylamino]-1-(5-phospho-beta-D-ribosyl)imidazole-4-carboxamide</text>
        <dbReference type="Rhea" id="RHEA:15469"/>
        <dbReference type="ChEBI" id="CHEBI:58435"/>
        <dbReference type="ChEBI" id="CHEBI:58525"/>
        <dbReference type="EC" id="5.3.1.16"/>
    </reaction>
</comment>
<dbReference type="GO" id="GO:0000162">
    <property type="term" value="P:L-tryptophan biosynthetic process"/>
    <property type="evidence" value="ECO:0007669"/>
    <property type="project" value="TreeGrafter"/>
</dbReference>
<reference evidence="11" key="1">
    <citation type="submission" date="2020-10" db="EMBL/GenBank/DDBJ databases">
        <title>An improved Amphimedon queenslandica hologenome assembly reveals how three proteobacterial symbionts can extend the metabolic phenotypic of their marine sponge host.</title>
        <authorList>
            <person name="Degnan B."/>
            <person name="Degnan S."/>
            <person name="Xiang X."/>
        </authorList>
    </citation>
    <scope>NUCLEOTIDE SEQUENCE</scope>
    <source>
        <strain evidence="11">AqS2</strain>
    </source>
</reference>
<dbReference type="InterPro" id="IPR006062">
    <property type="entry name" value="His_biosynth"/>
</dbReference>
<evidence type="ECO:0000256" key="6">
    <source>
        <dbReference type="ARBA" id="ARBA00022605"/>
    </source>
</evidence>
<evidence type="ECO:0000313" key="12">
    <source>
        <dbReference type="Proteomes" id="UP000604381"/>
    </source>
</evidence>
<organism evidence="11 12">
    <name type="scientific">Candidatus Amphirhobacter heronislandensis</name>
    <dbReference type="NCBI Taxonomy" id="1732024"/>
    <lineage>
        <taxon>Bacteria</taxon>
        <taxon>Pseudomonadati</taxon>
        <taxon>Pseudomonadota</taxon>
        <taxon>Gammaproteobacteria</taxon>
        <taxon>Candidatus Tethybacterales</taxon>
        <taxon>Candidatus Tethybacteraceae</taxon>
        <taxon>Candidatus Amphirhobacter</taxon>
    </lineage>
</organism>
<dbReference type="AlphaFoldDB" id="A0A930Y2C6"/>
<dbReference type="PANTHER" id="PTHR43090:SF2">
    <property type="entry name" value="1-(5-PHOSPHORIBOSYL)-5-[(5-PHOSPHORIBOSYLAMINO)METHYLIDENEAMINO] IMIDAZOLE-4-CARBOXAMIDE ISOMERASE"/>
    <property type="match status" value="1"/>
</dbReference>
<dbReference type="InterPro" id="IPR044524">
    <property type="entry name" value="Isoase_HisA-like"/>
</dbReference>
<keyword evidence="5 9" id="KW-0963">Cytoplasm</keyword>
<evidence type="ECO:0000256" key="3">
    <source>
        <dbReference type="ARBA" id="ARBA00005133"/>
    </source>
</evidence>
<keyword evidence="7 9" id="KW-0368">Histidine biosynthesis</keyword>
<dbReference type="GO" id="GO:0003949">
    <property type="term" value="F:1-(5-phosphoribosyl)-5-[(5-phosphoribosylamino)methylideneamino]imidazole-4-carboxamide isomerase activity"/>
    <property type="evidence" value="ECO:0007669"/>
    <property type="project" value="UniProtKB-UniRule"/>
</dbReference>
<dbReference type="GO" id="GO:0005737">
    <property type="term" value="C:cytoplasm"/>
    <property type="evidence" value="ECO:0007669"/>
    <property type="project" value="UniProtKB-SubCell"/>
</dbReference>
<evidence type="ECO:0000256" key="10">
    <source>
        <dbReference type="RuleBase" id="RU003657"/>
    </source>
</evidence>
<evidence type="ECO:0000313" key="11">
    <source>
        <dbReference type="EMBL" id="MBF2734756.1"/>
    </source>
</evidence>
<dbReference type="FunFam" id="3.20.20.70:FF:000009">
    <property type="entry name" value="1-(5-phosphoribosyl)-5-[(5-phosphoribosylamino)methylideneamino] imidazole-4-carboxamide isomerase"/>
    <property type="match status" value="1"/>
</dbReference>
<dbReference type="SUPFAM" id="SSF51366">
    <property type="entry name" value="Ribulose-phoshate binding barrel"/>
    <property type="match status" value="1"/>
</dbReference>